<proteinExistence type="inferred from homology"/>
<dbReference type="PANTHER" id="PTHR43179:SF12">
    <property type="entry name" value="GALACTOFURANOSYLTRANSFERASE GLFT2"/>
    <property type="match status" value="1"/>
</dbReference>
<feature type="domain" description="Glycosyltransferase 2-like" evidence="5">
    <location>
        <begin position="11"/>
        <end position="109"/>
    </location>
</feature>
<dbReference type="PANTHER" id="PTHR43179">
    <property type="entry name" value="RHAMNOSYLTRANSFERASE WBBL"/>
    <property type="match status" value="1"/>
</dbReference>
<dbReference type="Proteomes" id="UP001164042">
    <property type="component" value="Chromosome"/>
</dbReference>
<dbReference type="InterPro" id="IPR001173">
    <property type="entry name" value="Glyco_trans_2-like"/>
</dbReference>
<evidence type="ECO:0000313" key="6">
    <source>
        <dbReference type="EMBL" id="UYT10512.1"/>
    </source>
</evidence>
<dbReference type="RefSeq" id="WP_264308310.1">
    <property type="nucleotide sequence ID" value="NZ_CP109635.1"/>
</dbReference>
<dbReference type="EMBL" id="CP109635">
    <property type="protein sequence ID" value="UYT10512.1"/>
    <property type="molecule type" value="Genomic_DNA"/>
</dbReference>
<evidence type="ECO:0000259" key="5">
    <source>
        <dbReference type="Pfam" id="PF00535"/>
    </source>
</evidence>
<dbReference type="Gene3D" id="3.90.550.10">
    <property type="entry name" value="Spore Coat Polysaccharide Biosynthesis Protein SpsA, Chain A"/>
    <property type="match status" value="1"/>
</dbReference>
<evidence type="ECO:0000256" key="1">
    <source>
        <dbReference type="ARBA" id="ARBA00004776"/>
    </source>
</evidence>
<accession>A0AA46YRG7</accession>
<gene>
    <name evidence="6" type="ORF">OF801_00805</name>
</gene>
<evidence type="ECO:0000256" key="3">
    <source>
        <dbReference type="ARBA" id="ARBA00022676"/>
    </source>
</evidence>
<evidence type="ECO:0000256" key="4">
    <source>
        <dbReference type="ARBA" id="ARBA00022679"/>
    </source>
</evidence>
<dbReference type="Pfam" id="PF00535">
    <property type="entry name" value="Glycos_transf_2"/>
    <property type="match status" value="1"/>
</dbReference>
<dbReference type="SUPFAM" id="SSF53448">
    <property type="entry name" value="Nucleotide-diphospho-sugar transferases"/>
    <property type="match status" value="1"/>
</dbReference>
<comment type="similarity">
    <text evidence="2">Belongs to the glycosyltransferase 2 family.</text>
</comment>
<keyword evidence="3 6" id="KW-0328">Glycosyltransferase</keyword>
<reference evidence="6" key="1">
    <citation type="submission" date="2022-10" db="EMBL/GenBank/DDBJ databases">
        <title>Genome assembly of Lactococcus garvieae isolates from cricket gut.</title>
        <authorList>
            <person name="Luecke A.R."/>
            <person name="Brown A.M.V."/>
            <person name="Wakeman C.A."/>
        </authorList>
    </citation>
    <scope>NUCLEOTIDE SEQUENCE</scope>
    <source>
        <strain evidence="6">Alexii-11_2</strain>
    </source>
</reference>
<organism evidence="6 7">
    <name type="scientific">Lactococcus garvieae</name>
    <dbReference type="NCBI Taxonomy" id="1363"/>
    <lineage>
        <taxon>Bacteria</taxon>
        <taxon>Bacillati</taxon>
        <taxon>Bacillota</taxon>
        <taxon>Bacilli</taxon>
        <taxon>Lactobacillales</taxon>
        <taxon>Streptococcaceae</taxon>
        <taxon>Lactococcus</taxon>
    </lineage>
</organism>
<name>A0AA46YRG7_9LACT</name>
<evidence type="ECO:0000313" key="7">
    <source>
        <dbReference type="Proteomes" id="UP001164042"/>
    </source>
</evidence>
<evidence type="ECO:0000256" key="2">
    <source>
        <dbReference type="ARBA" id="ARBA00006739"/>
    </source>
</evidence>
<dbReference type="GO" id="GO:0016757">
    <property type="term" value="F:glycosyltransferase activity"/>
    <property type="evidence" value="ECO:0007669"/>
    <property type="project" value="UniProtKB-KW"/>
</dbReference>
<dbReference type="AlphaFoldDB" id="A0AA46YRG7"/>
<comment type="pathway">
    <text evidence="1">Cell wall biogenesis; cell wall polysaccharide biosynthesis.</text>
</comment>
<protein>
    <submittedName>
        <fullName evidence="6">Glycosyltransferase</fullName>
        <ecNumber evidence="6">2.4.-.-</ecNumber>
    </submittedName>
</protein>
<keyword evidence="4 6" id="KW-0808">Transferase</keyword>
<dbReference type="EC" id="2.4.-.-" evidence="6"/>
<dbReference type="InterPro" id="IPR029044">
    <property type="entry name" value="Nucleotide-diphossugar_trans"/>
</dbReference>
<sequence>MNENISVLAGIVTFNPEIDRLTENILAICPQVEKVILVDNGSNNVSEIEKITHNLPEIDLIKFEKNLGIAAALNQIGDFAVAKKFDYFITMDQDSVALPKLIEEYKKYLYLPNIGLLNSYHKDRNLKVNKPQNTLVVENPRMITSGSFMKTSLFYEGFRYDEDLFIDKVDFDIDIALMRAGYKLYQIPFYGFLHEVGSIQSHSFLGIKTVTYNHSPFRRYYISRNSVILLKKYGLTKETSKYIVENIGKQIKTILFEDKKREKSQAVWRGFIDGVKYKKSLNKDK</sequence>